<dbReference type="Proteomes" id="UP000501237">
    <property type="component" value="Chromosome"/>
</dbReference>
<protein>
    <submittedName>
        <fullName evidence="1">Uncharacterized protein</fullName>
    </submittedName>
</protein>
<dbReference type="AlphaFoldDB" id="A0A679GGB7"/>
<dbReference type="GeneID" id="57399350"/>
<dbReference type="EMBL" id="AP022642">
    <property type="protein sequence ID" value="BCA30156.1"/>
    <property type="molecule type" value="Genomic_DNA"/>
</dbReference>
<evidence type="ECO:0000313" key="2">
    <source>
        <dbReference type="Proteomes" id="UP000501237"/>
    </source>
</evidence>
<organism evidence="1 2">
    <name type="scientific">Metapseudomonas otitidis</name>
    <dbReference type="NCBI Taxonomy" id="319939"/>
    <lineage>
        <taxon>Bacteria</taxon>
        <taxon>Pseudomonadati</taxon>
        <taxon>Pseudomonadota</taxon>
        <taxon>Gammaproteobacteria</taxon>
        <taxon>Pseudomonadales</taxon>
        <taxon>Pseudomonadaceae</taxon>
        <taxon>Metapseudomonas</taxon>
    </lineage>
</organism>
<proteinExistence type="predicted"/>
<dbReference type="RefSeq" id="WP_172434363.1">
    <property type="nucleotide sequence ID" value="NZ_AP022642.1"/>
</dbReference>
<evidence type="ECO:0000313" key="1">
    <source>
        <dbReference type="EMBL" id="BCA30156.1"/>
    </source>
</evidence>
<gene>
    <name evidence="1" type="ORF">PtoMrB4_41330</name>
</gene>
<name>A0A679GGB7_9GAMM</name>
<sequence length="130" mass="14358">MRKAEETAKAVLQHCQGSEVTGVTVESVAEVKNGVESKPLTKIMRILGHFASGGSLNRFEAEHLGDHCLNTTIATLVRDYSIDFVRIPERVRSRFGADARVIRYHLSETSREAAARVLRKLIGKRQGGAK</sequence>
<accession>A0A679GGB7</accession>
<reference evidence="1 2" key="1">
    <citation type="journal article" date="2020" name="Microbiol. Resour. Announc.">
        <title>Complete genome sequence of Pseudomonas otitidis strain MrB4, isolated from Lake Biwa in Japan.</title>
        <authorList>
            <person name="Miyazaki K."/>
            <person name="Hase E."/>
            <person name="Maruya T."/>
        </authorList>
    </citation>
    <scope>NUCLEOTIDE SEQUENCE [LARGE SCALE GENOMIC DNA]</scope>
    <source>
        <strain evidence="1 2">MrB4</strain>
    </source>
</reference>
<dbReference type="KEGG" id="poj:PtoMrB4_41330"/>